<dbReference type="EMBL" id="ATMR01000091">
    <property type="protein sequence ID" value="EPR73392.1"/>
    <property type="molecule type" value="Genomic_DNA"/>
</dbReference>
<dbReference type="Proteomes" id="UP000014962">
    <property type="component" value="Unassembled WGS sequence"/>
</dbReference>
<dbReference type="STRING" id="641526.ADIWIN_1422"/>
<reference evidence="1 2" key="1">
    <citation type="journal article" date="2013" name="Genome Announc.">
        <title>Draft Genome Sequence of Winogradskyella psychrotolerans RS-3T, Isolated from the Marine Transect of Kongsfjorden, Ny-Alesund, Svalbard, Arctic Ocean.</title>
        <authorList>
            <person name="Kumar Pinnaka A."/>
            <person name="Ara S."/>
            <person name="Singh A."/>
            <person name="Shivaji S."/>
        </authorList>
    </citation>
    <scope>NUCLEOTIDE SEQUENCE [LARGE SCALE GENOMIC DNA]</scope>
    <source>
        <strain evidence="1 2">RS-3</strain>
    </source>
</reference>
<comment type="caution">
    <text evidence="1">The sequence shown here is derived from an EMBL/GenBank/DDBJ whole genome shotgun (WGS) entry which is preliminary data.</text>
</comment>
<evidence type="ECO:0000313" key="1">
    <source>
        <dbReference type="EMBL" id="EPR73392.1"/>
    </source>
</evidence>
<accession>S7VVH5</accession>
<dbReference type="AlphaFoldDB" id="S7VVH5"/>
<gene>
    <name evidence="1" type="ORF">ADIWIN_1422</name>
</gene>
<name>S7VVH5_9FLAO</name>
<sequence>MNNYIPQEVIEQVNTRSTELGGLSFVGMIENAINIHPQGKEMGMEIDLLEFLNY</sequence>
<protein>
    <submittedName>
        <fullName evidence="1">Uncharacterized protein</fullName>
    </submittedName>
</protein>
<evidence type="ECO:0000313" key="2">
    <source>
        <dbReference type="Proteomes" id="UP000014962"/>
    </source>
</evidence>
<proteinExistence type="predicted"/>
<keyword evidence="2" id="KW-1185">Reference proteome</keyword>
<organism evidence="1 2">
    <name type="scientific">Winogradskyella psychrotolerans RS-3</name>
    <dbReference type="NCBI Taxonomy" id="641526"/>
    <lineage>
        <taxon>Bacteria</taxon>
        <taxon>Pseudomonadati</taxon>
        <taxon>Bacteroidota</taxon>
        <taxon>Flavobacteriia</taxon>
        <taxon>Flavobacteriales</taxon>
        <taxon>Flavobacteriaceae</taxon>
        <taxon>Winogradskyella</taxon>
    </lineage>
</organism>